<evidence type="ECO:0000313" key="1">
    <source>
        <dbReference type="EMBL" id="AMB87720.1"/>
    </source>
</evidence>
<dbReference type="Proteomes" id="UP000063229">
    <property type="component" value="Chromosome"/>
</dbReference>
<dbReference type="KEGG" id="pagb:AWM79_21485"/>
<gene>
    <name evidence="1" type="ORF">AWM79_21485</name>
</gene>
<reference evidence="2" key="1">
    <citation type="submission" date="2016-01" db="EMBL/GenBank/DDBJ databases">
        <authorList>
            <person name="Storey N.H."/>
            <person name="Neuman B.W."/>
        </authorList>
    </citation>
    <scope>NUCLEOTIDE SEQUENCE [LARGE SCALE GENOMIC DNA]</scope>
    <source>
        <strain evidence="2">NCPPB 2472</strain>
    </source>
</reference>
<keyword evidence="2" id="KW-1185">Reference proteome</keyword>
<name>A0A0X1T6H1_PSEAA</name>
<evidence type="ECO:0000313" key="2">
    <source>
        <dbReference type="Proteomes" id="UP000063229"/>
    </source>
</evidence>
<protein>
    <submittedName>
        <fullName evidence="1">Uncharacterized protein</fullName>
    </submittedName>
</protein>
<accession>A0A0X1T6H1</accession>
<organism evidence="1 2">
    <name type="scientific">Pseudomonas agarici</name>
    <dbReference type="NCBI Taxonomy" id="46677"/>
    <lineage>
        <taxon>Bacteria</taxon>
        <taxon>Pseudomonadati</taxon>
        <taxon>Pseudomonadota</taxon>
        <taxon>Gammaproteobacteria</taxon>
        <taxon>Pseudomonadales</taxon>
        <taxon>Pseudomonadaceae</taxon>
        <taxon>Pseudomonas</taxon>
    </lineage>
</organism>
<sequence length="66" mass="7416">MNLYEAERRLLLAIHEGQEVAEGEEYDTCARLIHYGLVKGDDISNFKGNRYGYLKATAIGREVLAA</sequence>
<dbReference type="EMBL" id="CP014135">
    <property type="protein sequence ID" value="AMB87720.1"/>
    <property type="molecule type" value="Genomic_DNA"/>
</dbReference>
<dbReference type="RefSeq" id="WP_060783744.1">
    <property type="nucleotide sequence ID" value="NZ_CP014135.1"/>
</dbReference>
<dbReference type="AlphaFoldDB" id="A0A0X1T6H1"/>
<proteinExistence type="predicted"/>